<evidence type="ECO:0000313" key="1">
    <source>
        <dbReference type="EMBL" id="KAG2501780.1"/>
    </source>
</evidence>
<protein>
    <submittedName>
        <fullName evidence="1">Uncharacterized protein</fullName>
    </submittedName>
</protein>
<comment type="caution">
    <text evidence="1">The sequence shown here is derived from an EMBL/GenBank/DDBJ whole genome shotgun (WGS) entry which is preliminary data.</text>
</comment>
<accession>A0A835YFB5</accession>
<keyword evidence="2" id="KW-1185">Reference proteome</keyword>
<gene>
    <name evidence="1" type="ORF">HYH03_000280</name>
</gene>
<evidence type="ECO:0000313" key="2">
    <source>
        <dbReference type="Proteomes" id="UP000612055"/>
    </source>
</evidence>
<dbReference type="Proteomes" id="UP000612055">
    <property type="component" value="Unassembled WGS sequence"/>
</dbReference>
<dbReference type="AlphaFoldDB" id="A0A835YFB5"/>
<reference evidence="1" key="1">
    <citation type="journal article" date="2020" name="bioRxiv">
        <title>Comparative genomics of Chlamydomonas.</title>
        <authorList>
            <person name="Craig R.J."/>
            <person name="Hasan A.R."/>
            <person name="Ness R.W."/>
            <person name="Keightley P.D."/>
        </authorList>
    </citation>
    <scope>NUCLEOTIDE SEQUENCE</scope>
    <source>
        <strain evidence="1">CCAP 11/70</strain>
    </source>
</reference>
<dbReference type="OrthoDB" id="529334at2759"/>
<dbReference type="EMBL" id="JAEHOE010000001">
    <property type="protein sequence ID" value="KAG2501780.1"/>
    <property type="molecule type" value="Genomic_DNA"/>
</dbReference>
<proteinExistence type="predicted"/>
<organism evidence="1 2">
    <name type="scientific">Edaphochlamys debaryana</name>
    <dbReference type="NCBI Taxonomy" id="47281"/>
    <lineage>
        <taxon>Eukaryota</taxon>
        <taxon>Viridiplantae</taxon>
        <taxon>Chlorophyta</taxon>
        <taxon>core chlorophytes</taxon>
        <taxon>Chlorophyceae</taxon>
        <taxon>CS clade</taxon>
        <taxon>Chlamydomonadales</taxon>
        <taxon>Chlamydomonadales incertae sedis</taxon>
        <taxon>Edaphochlamys</taxon>
    </lineage>
</organism>
<name>A0A835YFB5_9CHLO</name>
<sequence length="289" mass="30780">MKRSFMGDSADVAASFVEHTLARHESVPEGALPFFIPSAKRARCPGSPRCHAEQLLDHAESLPSSDDERMCDGEPVAVATGAHVAAQSPAVFRPQPDPVRQLQPQLASLGMLCAPACEDATAFLLTLADSLAAAGCSSSGASAGLAHIGTPAWHSIAELNVLMARHFSSLPTSMLRGYHSFTRQPRAQLWSRFAQSQGAPPGHEASFGLGPGTPLQVSLTRVLLEHVLSPCPTASCVVYTMEVPAWLRPWAARWGYPARAPLRVLAVFAYPGADNAAPRVLYVPMAQEL</sequence>